<evidence type="ECO:0000313" key="2">
    <source>
        <dbReference type="EMBL" id="QDS94278.1"/>
    </source>
</evidence>
<evidence type="ECO:0000259" key="1">
    <source>
        <dbReference type="PROSITE" id="PS51502"/>
    </source>
</evidence>
<organism evidence="2 3">
    <name type="scientific">Roseimaritima multifibrata</name>
    <dbReference type="NCBI Taxonomy" id="1930274"/>
    <lineage>
        <taxon>Bacteria</taxon>
        <taxon>Pseudomonadati</taxon>
        <taxon>Planctomycetota</taxon>
        <taxon>Planctomycetia</taxon>
        <taxon>Pirellulales</taxon>
        <taxon>Pirellulaceae</taxon>
        <taxon>Roseimaritima</taxon>
    </lineage>
</organism>
<dbReference type="RefSeq" id="WP_218932631.1">
    <property type="nucleotide sequence ID" value="NZ_CP036262.1"/>
</dbReference>
<dbReference type="PROSITE" id="PS51502">
    <property type="entry name" value="S_R_A_B_BARREL"/>
    <property type="match status" value="1"/>
</dbReference>
<sequence length="102" mass="11670">MNMKNYAVEHTVTFRLAHAAGSPAEQEFLNAAAELEAIPGVQDFQIRKQTNPKNTHSYGISMRFASHDDYTAYSEHPSHVDFVQQRWLKEVADFQEADFEPL</sequence>
<proteinExistence type="predicted"/>
<dbReference type="AlphaFoldDB" id="A0A517MHC3"/>
<dbReference type="InterPro" id="IPR011008">
    <property type="entry name" value="Dimeric_a/b-barrel"/>
</dbReference>
<protein>
    <submittedName>
        <fullName evidence="2">Stress responsive A/B Barrel Domain protein</fullName>
    </submittedName>
</protein>
<dbReference type="InterPro" id="IPR013097">
    <property type="entry name" value="Dabb"/>
</dbReference>
<gene>
    <name evidence="2" type="ORF">FF011L_30570</name>
</gene>
<keyword evidence="3" id="KW-1185">Reference proteome</keyword>
<reference evidence="2 3" key="1">
    <citation type="submission" date="2019-02" db="EMBL/GenBank/DDBJ databases">
        <title>Deep-cultivation of Planctomycetes and their phenomic and genomic characterization uncovers novel biology.</title>
        <authorList>
            <person name="Wiegand S."/>
            <person name="Jogler M."/>
            <person name="Boedeker C."/>
            <person name="Pinto D."/>
            <person name="Vollmers J."/>
            <person name="Rivas-Marin E."/>
            <person name="Kohn T."/>
            <person name="Peeters S.H."/>
            <person name="Heuer A."/>
            <person name="Rast P."/>
            <person name="Oberbeckmann S."/>
            <person name="Bunk B."/>
            <person name="Jeske O."/>
            <person name="Meyerdierks A."/>
            <person name="Storesund J.E."/>
            <person name="Kallscheuer N."/>
            <person name="Luecker S."/>
            <person name="Lage O.M."/>
            <person name="Pohl T."/>
            <person name="Merkel B.J."/>
            <person name="Hornburger P."/>
            <person name="Mueller R.-W."/>
            <person name="Bruemmer F."/>
            <person name="Labrenz M."/>
            <person name="Spormann A.M."/>
            <person name="Op den Camp H."/>
            <person name="Overmann J."/>
            <person name="Amann R."/>
            <person name="Jetten M.S.M."/>
            <person name="Mascher T."/>
            <person name="Medema M.H."/>
            <person name="Devos D.P."/>
            <person name="Kaster A.-K."/>
            <person name="Ovreas L."/>
            <person name="Rohde M."/>
            <person name="Galperin M.Y."/>
            <person name="Jogler C."/>
        </authorList>
    </citation>
    <scope>NUCLEOTIDE SEQUENCE [LARGE SCALE GENOMIC DNA]</scope>
    <source>
        <strain evidence="2 3">FF011L</strain>
    </source>
</reference>
<dbReference type="Proteomes" id="UP000320672">
    <property type="component" value="Chromosome"/>
</dbReference>
<name>A0A517MHC3_9BACT</name>
<dbReference type="KEGG" id="rml:FF011L_30570"/>
<dbReference type="SUPFAM" id="SSF54909">
    <property type="entry name" value="Dimeric alpha+beta barrel"/>
    <property type="match status" value="1"/>
</dbReference>
<feature type="domain" description="Stress-response A/B barrel" evidence="1">
    <location>
        <begin position="8"/>
        <end position="99"/>
    </location>
</feature>
<dbReference type="Gene3D" id="3.30.70.100">
    <property type="match status" value="1"/>
</dbReference>
<dbReference type="EMBL" id="CP036262">
    <property type="protein sequence ID" value="QDS94278.1"/>
    <property type="molecule type" value="Genomic_DNA"/>
</dbReference>
<dbReference type="Pfam" id="PF07876">
    <property type="entry name" value="Dabb"/>
    <property type="match status" value="1"/>
</dbReference>
<accession>A0A517MHC3</accession>
<dbReference type="SMART" id="SM00886">
    <property type="entry name" value="Dabb"/>
    <property type="match status" value="1"/>
</dbReference>
<evidence type="ECO:0000313" key="3">
    <source>
        <dbReference type="Proteomes" id="UP000320672"/>
    </source>
</evidence>